<dbReference type="InterPro" id="IPR050490">
    <property type="entry name" value="Bact_solute-bd_prot1"/>
</dbReference>
<organism evidence="6">
    <name type="scientific">marine sediment metagenome</name>
    <dbReference type="NCBI Taxonomy" id="412755"/>
    <lineage>
        <taxon>unclassified sequences</taxon>
        <taxon>metagenomes</taxon>
        <taxon>ecological metagenomes</taxon>
    </lineage>
</organism>
<dbReference type="AlphaFoldDB" id="X1V9V8"/>
<feature type="non-terminal residue" evidence="6">
    <location>
        <position position="211"/>
    </location>
</feature>
<dbReference type="InterPro" id="IPR006059">
    <property type="entry name" value="SBP"/>
</dbReference>
<keyword evidence="5" id="KW-0449">Lipoprotein</keyword>
<accession>X1V9V8</accession>
<sequence>MGRKIVVLFVAVAVLCMAIPAYATTDEWWKKAAAPYKGITLKGIGQSTPPSEVVRDVIAPEFEKLTGIKIDFEVQPWGVQYEKVIRDMDTGAGIYDFAYIEQDGIYGFLQKDWLVDMTKIWQEHPELTDPDLDLADFTKFIEYYKDPATGHIYGLPFEAFLKMYVYRTDLFEDPEIMRAFKSEYGWDLRPAINWEEYEQIAKFFTEWGKKK</sequence>
<comment type="caution">
    <text evidence="6">The sequence shown here is derived from an EMBL/GenBank/DDBJ whole genome shotgun (WGS) entry which is preliminary data.</text>
</comment>
<keyword evidence="4" id="KW-0564">Palmitate</keyword>
<protein>
    <recommendedName>
        <fullName evidence="7">Extracellular solute-binding protein</fullName>
    </recommendedName>
</protein>
<proteinExistence type="predicted"/>
<dbReference type="Pfam" id="PF01547">
    <property type="entry name" value="SBP_bac_1"/>
    <property type="match status" value="1"/>
</dbReference>
<evidence type="ECO:0008006" key="7">
    <source>
        <dbReference type="Google" id="ProtNLM"/>
    </source>
</evidence>
<name>X1V9V8_9ZZZZ</name>
<keyword evidence="3" id="KW-0472">Membrane</keyword>
<evidence type="ECO:0000256" key="1">
    <source>
        <dbReference type="ARBA" id="ARBA00022475"/>
    </source>
</evidence>
<dbReference type="SUPFAM" id="SSF53850">
    <property type="entry name" value="Periplasmic binding protein-like II"/>
    <property type="match status" value="1"/>
</dbReference>
<gene>
    <name evidence="6" type="ORF">S12H4_30268</name>
</gene>
<evidence type="ECO:0000256" key="5">
    <source>
        <dbReference type="ARBA" id="ARBA00023288"/>
    </source>
</evidence>
<dbReference type="EMBL" id="BARW01017541">
    <property type="protein sequence ID" value="GAJ02355.1"/>
    <property type="molecule type" value="Genomic_DNA"/>
</dbReference>
<reference evidence="6" key="1">
    <citation type="journal article" date="2014" name="Front. Microbiol.">
        <title>High frequency of phylogenetically diverse reductive dehalogenase-homologous genes in deep subseafloor sedimentary metagenomes.</title>
        <authorList>
            <person name="Kawai M."/>
            <person name="Futagami T."/>
            <person name="Toyoda A."/>
            <person name="Takaki Y."/>
            <person name="Nishi S."/>
            <person name="Hori S."/>
            <person name="Arai W."/>
            <person name="Tsubouchi T."/>
            <person name="Morono Y."/>
            <person name="Uchiyama I."/>
            <person name="Ito T."/>
            <person name="Fujiyama A."/>
            <person name="Inagaki F."/>
            <person name="Takami H."/>
        </authorList>
    </citation>
    <scope>NUCLEOTIDE SEQUENCE</scope>
    <source>
        <strain evidence="6">Expedition CK06-06</strain>
    </source>
</reference>
<evidence type="ECO:0000256" key="3">
    <source>
        <dbReference type="ARBA" id="ARBA00023136"/>
    </source>
</evidence>
<keyword evidence="2" id="KW-0732">Signal</keyword>
<dbReference type="PANTHER" id="PTHR43649">
    <property type="entry name" value="ARABINOSE-BINDING PROTEIN-RELATED"/>
    <property type="match status" value="1"/>
</dbReference>
<evidence type="ECO:0000313" key="6">
    <source>
        <dbReference type="EMBL" id="GAJ02355.1"/>
    </source>
</evidence>
<dbReference type="PANTHER" id="PTHR43649:SF33">
    <property type="entry name" value="POLYGALACTURONAN_RHAMNOGALACTURONAN-BINDING PROTEIN YTCQ"/>
    <property type="match status" value="1"/>
</dbReference>
<keyword evidence="1" id="KW-1003">Cell membrane</keyword>
<dbReference type="Gene3D" id="3.40.190.10">
    <property type="entry name" value="Periplasmic binding protein-like II"/>
    <property type="match status" value="2"/>
</dbReference>
<evidence type="ECO:0000256" key="2">
    <source>
        <dbReference type="ARBA" id="ARBA00022729"/>
    </source>
</evidence>
<evidence type="ECO:0000256" key="4">
    <source>
        <dbReference type="ARBA" id="ARBA00023139"/>
    </source>
</evidence>